<reference evidence="2 3" key="1">
    <citation type="submission" date="2017-07" db="EMBL/GenBank/DDBJ databases">
        <title>Phylogenetic study on the rhizospheric bacterium Ochrobactrum sp. A44.</title>
        <authorList>
            <person name="Krzyzanowska D.M."/>
            <person name="Ossowicki A."/>
            <person name="Rajewska M."/>
            <person name="Maciag T."/>
            <person name="Kaczynski Z."/>
            <person name="Czerwicka M."/>
            <person name="Jafra S."/>
        </authorList>
    </citation>
    <scope>NUCLEOTIDE SEQUENCE [LARGE SCALE GENOMIC DNA]</scope>
    <source>
        <strain evidence="2 3">A44</strain>
    </source>
</reference>
<evidence type="ECO:0000313" key="3">
    <source>
        <dbReference type="Proteomes" id="UP000215256"/>
    </source>
</evidence>
<protein>
    <submittedName>
        <fullName evidence="2">Putative membrane protein</fullName>
    </submittedName>
</protein>
<keyword evidence="1" id="KW-0812">Transmembrane</keyword>
<sequence>MGAMSFYLDGILGLGGNFRELTVIAPAIVVLIASLQALNSDALINGHTLPSRGLLFVGALLLPLAQLVYLLRTRKPLRAIWLLILFWITLSLSLFAGAIACLIVVLIVNQF</sequence>
<dbReference type="EMBL" id="CP022604">
    <property type="protein sequence ID" value="ASV85371.1"/>
    <property type="molecule type" value="Genomic_DNA"/>
</dbReference>
<accession>A0A248UG36</accession>
<name>A0A248UG36_9HYPH</name>
<organism evidence="2 3">
    <name type="scientific">Ochrobactrum quorumnocens</name>
    <dbReference type="NCBI Taxonomy" id="271865"/>
    <lineage>
        <taxon>Bacteria</taxon>
        <taxon>Pseudomonadati</taxon>
        <taxon>Pseudomonadota</taxon>
        <taxon>Alphaproteobacteria</taxon>
        <taxon>Hyphomicrobiales</taxon>
        <taxon>Brucellaceae</taxon>
        <taxon>Brucella/Ochrobactrum group</taxon>
        <taxon>Ochrobactrum</taxon>
    </lineage>
</organism>
<evidence type="ECO:0000256" key="1">
    <source>
        <dbReference type="SAM" id="Phobius"/>
    </source>
</evidence>
<feature type="transmembrane region" description="Helical" evidence="1">
    <location>
        <begin position="53"/>
        <end position="71"/>
    </location>
</feature>
<keyword evidence="1" id="KW-1133">Transmembrane helix</keyword>
<dbReference type="Proteomes" id="UP000215256">
    <property type="component" value="Chromosome 1"/>
</dbReference>
<dbReference type="KEGG" id="och:CES85_0110"/>
<gene>
    <name evidence="2" type="ORF">CES85_0110</name>
</gene>
<keyword evidence="1" id="KW-0472">Membrane</keyword>
<feature type="transmembrane region" description="Helical" evidence="1">
    <location>
        <begin position="83"/>
        <end position="108"/>
    </location>
</feature>
<feature type="transmembrane region" description="Helical" evidence="1">
    <location>
        <begin position="21"/>
        <end position="38"/>
    </location>
</feature>
<dbReference type="AlphaFoldDB" id="A0A248UG36"/>
<evidence type="ECO:0000313" key="2">
    <source>
        <dbReference type="EMBL" id="ASV85371.1"/>
    </source>
</evidence>
<proteinExistence type="predicted"/>